<dbReference type="Proteomes" id="UP000318552">
    <property type="component" value="Segment"/>
</dbReference>
<sequence length="124" mass="14436">MSKKIDRSMEIRKMILGYCKENSGRQISARELYEHMVNDQNVTKGELRRERSVLGLIGTRRSDGSYWYDNPFKSDGKVKGEAYEARPSTRLLTSTFEKLAQTMSWEDFKTEVKEAMIATKPQFK</sequence>
<name>A0A515MIK0_9CAUD</name>
<proteinExistence type="predicted"/>
<gene>
    <name evidence="1" type="primary">66</name>
    <name evidence="1" type="ORF">SEA_SHECKWES_66</name>
</gene>
<dbReference type="RefSeq" id="YP_010663339.1">
    <property type="nucleotide sequence ID" value="NC_070895.1"/>
</dbReference>
<dbReference type="KEGG" id="vg:77939361"/>
<accession>A0A515MIK0</accession>
<protein>
    <submittedName>
        <fullName evidence="1">Uncharacterized protein</fullName>
    </submittedName>
</protein>
<keyword evidence="2" id="KW-1185">Reference proteome</keyword>
<dbReference type="GeneID" id="77939361"/>
<evidence type="ECO:0000313" key="2">
    <source>
        <dbReference type="Proteomes" id="UP000318552"/>
    </source>
</evidence>
<reference evidence="2" key="1">
    <citation type="submission" date="2019-05" db="EMBL/GenBank/DDBJ databases">
        <authorList>
            <person name="Begin E.J."/>
            <person name="Burnham C.Matt."/>
            <person name="Chappell E."/>
            <person name="Hambrick G.L."/>
            <person name="Harrington T.R."/>
            <person name="Harris A.E."/>
            <person name="Hasley B.L."/>
            <person name="Haynie C.M."/>
            <person name="Hopkins G.A."/>
            <person name="Hutchins C.B."/>
            <person name="Jester D.A."/>
            <person name="Johnson J."/>
            <person name="Martin A.P."/>
            <person name="Merino K.D."/>
            <person name="Pinkerton C.N."/>
            <person name="Poe J.Gabe."/>
            <person name="Savage T.D."/>
            <person name="Smith R.Hunter."/>
            <person name="Smith J.Zane."/>
            <person name="Spiva T.A."/>
            <person name="Thompson L."/>
            <person name="Thompson N.R."/>
            <person name="Thurman R.E."/>
            <person name="West C.T."/>
            <person name="Reyna N.S."/>
            <person name="Plymale R.C."/>
            <person name="Garlena R.A."/>
            <person name="Russell D.A."/>
            <person name="Pope W.H."/>
            <person name="Jacobs-Sera D."/>
            <person name="Hatfull G.F."/>
        </authorList>
    </citation>
    <scope>NUCLEOTIDE SEQUENCE [LARGE SCALE GENOMIC DNA]</scope>
</reference>
<dbReference type="EMBL" id="MK967385">
    <property type="protein sequence ID" value="QDM56492.1"/>
    <property type="molecule type" value="Genomic_DNA"/>
</dbReference>
<evidence type="ECO:0000313" key="1">
    <source>
        <dbReference type="EMBL" id="QDM56492.1"/>
    </source>
</evidence>
<organism evidence="1 2">
    <name type="scientific">Gordonia phage SheckWes</name>
    <dbReference type="NCBI Taxonomy" id="2591117"/>
    <lineage>
        <taxon>Viruses</taxon>
        <taxon>Duplodnaviria</taxon>
        <taxon>Heunggongvirae</taxon>
        <taxon>Uroviricota</taxon>
        <taxon>Caudoviricetes</taxon>
        <taxon>Ponsvirus</taxon>
        <taxon>Ponsvirus sheckwes</taxon>
    </lineage>
</organism>